<dbReference type="Pfam" id="PF00067">
    <property type="entry name" value="p450"/>
    <property type="match status" value="1"/>
</dbReference>
<comment type="caution">
    <text evidence="3">The sequence shown here is derived from an EMBL/GenBank/DDBJ whole genome shotgun (WGS) entry which is preliminary data.</text>
</comment>
<dbReference type="PROSITE" id="PS00086">
    <property type="entry name" value="CYTOCHROME_P450"/>
    <property type="match status" value="1"/>
</dbReference>
<gene>
    <name evidence="3" type="ORF">RGD00_01345</name>
</gene>
<keyword evidence="2" id="KW-0503">Monooxygenase</keyword>
<dbReference type="InterPro" id="IPR017972">
    <property type="entry name" value="Cyt_P450_CS"/>
</dbReference>
<reference evidence="3 4" key="1">
    <citation type="submission" date="2023-09" db="EMBL/GenBank/DDBJ databases">
        <title>Xinfangfangia sedmenti sp. nov., isolated the sedment.</title>
        <authorList>
            <person name="Xu L."/>
        </authorList>
    </citation>
    <scope>NUCLEOTIDE SEQUENCE [LARGE SCALE GENOMIC DNA]</scope>
    <source>
        <strain evidence="3 4">LG-4</strain>
    </source>
</reference>
<dbReference type="PRINTS" id="PR00359">
    <property type="entry name" value="BP450"/>
</dbReference>
<protein>
    <submittedName>
        <fullName evidence="3">Cytochrome P450</fullName>
    </submittedName>
</protein>
<keyword evidence="4" id="KW-1185">Reference proteome</keyword>
<dbReference type="PANTHER" id="PTHR46696">
    <property type="entry name" value="P450, PUTATIVE (EUROFUNG)-RELATED"/>
    <property type="match status" value="1"/>
</dbReference>
<evidence type="ECO:0000313" key="4">
    <source>
        <dbReference type="Proteomes" id="UP001247754"/>
    </source>
</evidence>
<dbReference type="Proteomes" id="UP001247754">
    <property type="component" value="Unassembled WGS sequence"/>
</dbReference>
<accession>A0ABU1F307</accession>
<keyword evidence="2" id="KW-0408">Iron</keyword>
<name>A0ABU1F307_9RHOB</name>
<dbReference type="PANTHER" id="PTHR46696:SF6">
    <property type="entry name" value="P450, PUTATIVE (EUROFUNG)-RELATED"/>
    <property type="match status" value="1"/>
</dbReference>
<comment type="similarity">
    <text evidence="1 2">Belongs to the cytochrome P450 family.</text>
</comment>
<keyword evidence="2" id="KW-0349">Heme</keyword>
<dbReference type="PRINTS" id="PR00385">
    <property type="entry name" value="P450"/>
</dbReference>
<dbReference type="Gene3D" id="1.10.630.10">
    <property type="entry name" value="Cytochrome P450"/>
    <property type="match status" value="1"/>
</dbReference>
<evidence type="ECO:0000256" key="1">
    <source>
        <dbReference type="ARBA" id="ARBA00010617"/>
    </source>
</evidence>
<evidence type="ECO:0000256" key="2">
    <source>
        <dbReference type="RuleBase" id="RU000461"/>
    </source>
</evidence>
<dbReference type="EMBL" id="JAVKPH010000001">
    <property type="protein sequence ID" value="MDR5651237.1"/>
    <property type="molecule type" value="Genomic_DNA"/>
</dbReference>
<dbReference type="InterPro" id="IPR001128">
    <property type="entry name" value="Cyt_P450"/>
</dbReference>
<evidence type="ECO:0000313" key="3">
    <source>
        <dbReference type="EMBL" id="MDR5651237.1"/>
    </source>
</evidence>
<sequence length="422" mass="46933">MSDLAKVWDVPAATCPAGSIGHDFRPFDHHAMHATLARAREAEPVFYSPELGYWVVTRYADILDILRDPDRFSAANANTPISPLPPEALRILQEGGYALEGVQVNVDPPKHTRIRAVASQAMGMKRFVGMEPDIRRMVREMIEAFRGEDRVDLMPALTYGLPARTIFTLLGIPDEDVPKVKAWATDRLLLSFSRPTRDQQIEAARNLVAFWNYCVGHVARRVEDPQDDYASDLLRLRGGDDNVLTLNEVNSIAFGLLFAGHETTTSQVTNTLNALLSEPGLWDAVVADPGLIPNAVEEGLRMYGAVANWRRIAKEDVEIAGIRIPAGGPILMSFCAANRDPGMFPDPDRFRLDRPNSRRHLTFGNGIHTCLGAPLSRIEMKVMIEELAAAFPRLRRAPGHPVDYAPAFAFRVPDRLWVDLRG</sequence>
<keyword evidence="2" id="KW-0479">Metal-binding</keyword>
<dbReference type="CDD" id="cd11078">
    <property type="entry name" value="CYP130-like"/>
    <property type="match status" value="1"/>
</dbReference>
<dbReference type="RefSeq" id="WP_310455321.1">
    <property type="nucleotide sequence ID" value="NZ_JAVKPH010000001.1"/>
</dbReference>
<dbReference type="InterPro" id="IPR036396">
    <property type="entry name" value="Cyt_P450_sf"/>
</dbReference>
<dbReference type="SUPFAM" id="SSF48264">
    <property type="entry name" value="Cytochrome P450"/>
    <property type="match status" value="1"/>
</dbReference>
<keyword evidence="2" id="KW-0560">Oxidoreductase</keyword>
<organism evidence="3 4">
    <name type="scientific">Ruixingdingia sedimenti</name>
    <dbReference type="NCBI Taxonomy" id="3073604"/>
    <lineage>
        <taxon>Bacteria</taxon>
        <taxon>Pseudomonadati</taxon>
        <taxon>Pseudomonadota</taxon>
        <taxon>Alphaproteobacteria</taxon>
        <taxon>Rhodobacterales</taxon>
        <taxon>Paracoccaceae</taxon>
        <taxon>Ruixingdingia</taxon>
    </lineage>
</organism>
<dbReference type="InterPro" id="IPR002397">
    <property type="entry name" value="Cyt_P450_B"/>
</dbReference>
<proteinExistence type="inferred from homology"/>